<keyword evidence="2" id="KW-1185">Reference proteome</keyword>
<dbReference type="Pfam" id="PF07591">
    <property type="entry name" value="PT-HINT"/>
    <property type="match status" value="1"/>
</dbReference>
<dbReference type="Proteomes" id="UP000276128">
    <property type="component" value="Unassembled WGS sequence"/>
</dbReference>
<dbReference type="PROSITE" id="PS50818">
    <property type="entry name" value="INTEIN_C_TER"/>
    <property type="match status" value="1"/>
</dbReference>
<dbReference type="InterPro" id="IPR032871">
    <property type="entry name" value="AHH_dom_containing"/>
</dbReference>
<dbReference type="NCBIfam" id="TIGR01443">
    <property type="entry name" value="intein_Cterm"/>
    <property type="match status" value="1"/>
</dbReference>
<reference evidence="1 2" key="1">
    <citation type="submission" date="2018-12" db="EMBL/GenBank/DDBJ databases">
        <title>Bacillus ochoae sp. nov., Paenibacillus whitsoniae sp. nov., Paenibacillus spiritus sp. nov. Isolated from the Mars Exploration Rover during spacecraft assembly.</title>
        <authorList>
            <person name="Seuylemezian A."/>
            <person name="Vaishampayan P."/>
        </authorList>
    </citation>
    <scope>NUCLEOTIDE SEQUENCE [LARGE SCALE GENOMIC DNA]</scope>
    <source>
        <strain evidence="1 2">MER 54</strain>
    </source>
</reference>
<dbReference type="InterPro" id="IPR030934">
    <property type="entry name" value="Intein_C"/>
</dbReference>
<dbReference type="AlphaFoldDB" id="A0A430JJI1"/>
<name>A0A430JJI1_9BACL</name>
<gene>
    <name evidence="1" type="ORF">EJQ19_02565</name>
</gene>
<organism evidence="1 2">
    <name type="scientific">Paenibacillus whitsoniae</name>
    <dbReference type="NCBI Taxonomy" id="2496558"/>
    <lineage>
        <taxon>Bacteria</taxon>
        <taxon>Bacillati</taxon>
        <taxon>Bacillota</taxon>
        <taxon>Bacilli</taxon>
        <taxon>Bacillales</taxon>
        <taxon>Paenibacillaceae</taxon>
        <taxon>Paenibacillus</taxon>
    </lineage>
</organism>
<comment type="caution">
    <text evidence="1">The sequence shown here is derived from an EMBL/GenBank/DDBJ whole genome shotgun (WGS) entry which is preliminary data.</text>
</comment>
<accession>A0A430JJI1</accession>
<sequence length="253" mass="28598">MFQKEITESWNITVGNELITTTDEHPFWIHSKGWVVAKDLVVGDLFETSDGSYLAVDKIEVKAQHTTVYNFRVKDFHTYYVSNLKILTHNSSCPDYKNNVTGKRSATINSGTNSARLANALESVGFTRPDPDYSRGIQNWEAHHIIPAGESFPSAISAREILKEFHIDVNSPTNGVWLPKNPGEAFTSVEWSDSIASHNGRHIEAYYIYVDQKLQTAVNRGGTDEQITVRIEQTIEEIRQELLTGKIKLHSYN</sequence>
<proteinExistence type="predicted"/>
<dbReference type="OrthoDB" id="9798386at2"/>
<evidence type="ECO:0000313" key="1">
    <source>
        <dbReference type="EMBL" id="RTE11191.1"/>
    </source>
</evidence>
<dbReference type="EMBL" id="RXHU01000011">
    <property type="protein sequence ID" value="RTE11191.1"/>
    <property type="molecule type" value="Genomic_DNA"/>
</dbReference>
<dbReference type="SUPFAM" id="SSF51294">
    <property type="entry name" value="Hedgehog/intein (Hint) domain"/>
    <property type="match status" value="1"/>
</dbReference>
<dbReference type="Gene3D" id="2.170.16.10">
    <property type="entry name" value="Hedgehog/Intein (Hint) domain"/>
    <property type="match status" value="1"/>
</dbReference>
<evidence type="ECO:0000313" key="2">
    <source>
        <dbReference type="Proteomes" id="UP000276128"/>
    </source>
</evidence>
<dbReference type="Pfam" id="PF14412">
    <property type="entry name" value="AHH"/>
    <property type="match status" value="1"/>
</dbReference>
<protein>
    <submittedName>
        <fullName evidence="1">Uncharacterized protein</fullName>
    </submittedName>
</protein>
<dbReference type="InterPro" id="IPR036844">
    <property type="entry name" value="Hint_dom_sf"/>
</dbReference>